<proteinExistence type="predicted"/>
<dbReference type="AlphaFoldDB" id="A0A830HFS8"/>
<keyword evidence="2" id="KW-1185">Reference proteome</keyword>
<protein>
    <submittedName>
        <fullName evidence="1">Uncharacterized protein</fullName>
    </submittedName>
</protein>
<dbReference type="Proteomes" id="UP000660262">
    <property type="component" value="Unassembled WGS sequence"/>
</dbReference>
<evidence type="ECO:0000313" key="2">
    <source>
        <dbReference type="Proteomes" id="UP000660262"/>
    </source>
</evidence>
<evidence type="ECO:0000313" key="1">
    <source>
        <dbReference type="EMBL" id="GHP03977.1"/>
    </source>
</evidence>
<reference evidence="1" key="1">
    <citation type="submission" date="2020-10" db="EMBL/GenBank/DDBJ databases">
        <title>Unveiling of a novel bifunctional photoreceptor, Dualchrome1, isolated from a cosmopolitan green alga.</title>
        <authorList>
            <person name="Suzuki S."/>
            <person name="Kawachi M."/>
        </authorList>
    </citation>
    <scope>NUCLEOTIDE SEQUENCE</scope>
    <source>
        <strain evidence="1">NIES 2893</strain>
    </source>
</reference>
<gene>
    <name evidence="1" type="ORF">PPROV_000273100</name>
</gene>
<accession>A0A830HFS8</accession>
<name>A0A830HFS8_9CHLO</name>
<dbReference type="EMBL" id="BNJQ01000006">
    <property type="protein sequence ID" value="GHP03977.1"/>
    <property type="molecule type" value="Genomic_DNA"/>
</dbReference>
<sequence length="1086" mass="114571">MAYSIFTEACRLLYERGSLIHVNGVSWAAENLVQCTQYIAYISRAPVSDDTMIFLHTTATWLSFVAECNAQDLTPIAPHLHQLAYQIFEMLVTHSSSIKPLVSYDWSLMRRFANAAGECLAELMELTARIPLSVVPPGALWIANNLTQTLKMLSNIANKVAMDIHTMLTSAMNTPFSSIEDAVSVCSVLRRTFIAVLTSGRCCSVEAMLCLVNVGMCGRYIESGPTTDQLTLMRAASGEGTKNMLKYVTTANILDEDGALAEGWAAISESIAEDGVHVDDGMAKLAAKAAVSAAMQMATTLVAALAVDPTGHGDALMRFEDVSDAYARLFVRTAEVAGIGVVAGAFHELVNANCQGNEDVLRGCAAAFACTRALSEALDSPSVVATSSHCALSANSVIAIIGKSLAFVPFLEGCQPVAQSMAMSLLSCVERGGAFAALASTDSGLINFCGSMIASNATVSLASATGLRAAMRSALALALHLPPITPENAATSTAHRHLLMAQIRDSIASRISPPVEGAASQSPSMIRLYAKHDLTSLAALYALGRSIRGEAMSPLDPVATYQPLLRVVSDALAPAVVALRQHHNASDAGFSSVISLSRISAVAQLALRGPWFVDVDPEVGYSGNGDAHEKAFVLSWHILCVGSAYALTQCWESLFLVAQNPHGHQKAAPHAHYANPAWCRMLNPALAAATASCLRACTWTSSARAALESLSAEDAQKAEKVHEMLQAYGMSGAMQCWYSSPCYCDCLSASVDALENSASAWSEERRSKWHATTMSAYVAVLDIAAWHASSATSWQEKEGELLPDCWMDWGTERSVLGTPQISMTGSLSESLPPILDASTRLARYLSFDWRAATLHRSTISLLDEQAAVVATSTLKIVCALLSKYGDYAVCGAAALAGGGDGAEARLASYERRAKSAVGAARAWLEVCECAVLASELGKCEQLPPAASAVLTCLKDLLMASLRAAATSTHASRAGEAASLSARCAALRGVASQARMTRELSDTTAMRNNLFVDSIREVLGTSAVSDAWVSAATKAADDAAGAAAAQLAHSRARCGGDVTPPKPSAAPEHTPGGRELRMLAKKGCIVL</sequence>
<comment type="caution">
    <text evidence="1">The sequence shown here is derived from an EMBL/GenBank/DDBJ whole genome shotgun (WGS) entry which is preliminary data.</text>
</comment>
<organism evidence="1 2">
    <name type="scientific">Pycnococcus provasolii</name>
    <dbReference type="NCBI Taxonomy" id="41880"/>
    <lineage>
        <taxon>Eukaryota</taxon>
        <taxon>Viridiplantae</taxon>
        <taxon>Chlorophyta</taxon>
        <taxon>Pseudoscourfieldiophyceae</taxon>
        <taxon>Pseudoscourfieldiales</taxon>
        <taxon>Pycnococcaceae</taxon>
        <taxon>Pycnococcus</taxon>
    </lineage>
</organism>